<name>A0A4Z1H9V0_9HELO</name>
<dbReference type="OrthoDB" id="3556648at2759"/>
<dbReference type="PROSITE" id="PS51186">
    <property type="entry name" value="GNAT"/>
    <property type="match status" value="1"/>
</dbReference>
<dbReference type="InterPro" id="IPR052523">
    <property type="entry name" value="Trichothecene_AcTrans"/>
</dbReference>
<dbReference type="SUPFAM" id="SSF55729">
    <property type="entry name" value="Acyl-CoA N-acyltransferases (Nat)"/>
    <property type="match status" value="1"/>
</dbReference>
<evidence type="ECO:0000313" key="3">
    <source>
        <dbReference type="Proteomes" id="UP000297527"/>
    </source>
</evidence>
<dbReference type="InterPro" id="IPR016181">
    <property type="entry name" value="Acyl_CoA_acyltransferase"/>
</dbReference>
<accession>A0A4Z1H9V0</accession>
<dbReference type="PANTHER" id="PTHR42791:SF1">
    <property type="entry name" value="N-ACETYLTRANSFERASE DOMAIN-CONTAINING PROTEIN"/>
    <property type="match status" value="1"/>
</dbReference>
<proteinExistence type="predicted"/>
<evidence type="ECO:0000313" key="2">
    <source>
        <dbReference type="EMBL" id="TGO44252.1"/>
    </source>
</evidence>
<dbReference type="Gene3D" id="3.40.630.30">
    <property type="match status" value="1"/>
</dbReference>
<comment type="caution">
    <text evidence="2">The sequence shown here is derived from an EMBL/GenBank/DDBJ whole genome shotgun (WGS) entry which is preliminary data.</text>
</comment>
<keyword evidence="3" id="KW-1185">Reference proteome</keyword>
<dbReference type="Pfam" id="PF13508">
    <property type="entry name" value="Acetyltransf_7"/>
    <property type="match status" value="1"/>
</dbReference>
<organism evidence="2 3">
    <name type="scientific">Botryotinia convoluta</name>
    <dbReference type="NCBI Taxonomy" id="54673"/>
    <lineage>
        <taxon>Eukaryota</taxon>
        <taxon>Fungi</taxon>
        <taxon>Dikarya</taxon>
        <taxon>Ascomycota</taxon>
        <taxon>Pezizomycotina</taxon>
        <taxon>Leotiomycetes</taxon>
        <taxon>Helotiales</taxon>
        <taxon>Sclerotiniaceae</taxon>
        <taxon>Botryotinia</taxon>
    </lineage>
</organism>
<dbReference type="PANTHER" id="PTHR42791">
    <property type="entry name" value="GNAT FAMILY ACETYLTRANSFERASE"/>
    <property type="match status" value="1"/>
</dbReference>
<dbReference type="Proteomes" id="UP000297527">
    <property type="component" value="Unassembled WGS sequence"/>
</dbReference>
<feature type="domain" description="N-acetyltransferase" evidence="1">
    <location>
        <begin position="1"/>
        <end position="141"/>
    </location>
</feature>
<evidence type="ECO:0000259" key="1">
    <source>
        <dbReference type="PROSITE" id="PS51186"/>
    </source>
</evidence>
<dbReference type="InterPro" id="IPR000182">
    <property type="entry name" value="GNAT_dom"/>
</dbReference>
<gene>
    <name evidence="2" type="ORF">BCON_0562g00010</name>
</gene>
<dbReference type="GO" id="GO:0016747">
    <property type="term" value="F:acyltransferase activity, transferring groups other than amino-acyl groups"/>
    <property type="evidence" value="ECO:0007669"/>
    <property type="project" value="InterPro"/>
</dbReference>
<dbReference type="AlphaFoldDB" id="A0A4Z1H9V0"/>
<dbReference type="EMBL" id="PQXN01000560">
    <property type="protein sequence ID" value="TGO44252.1"/>
    <property type="molecule type" value="Genomic_DNA"/>
</dbReference>
<sequence length="157" mass="18088">MDPDTIVGRGCWRIVLEDEDRDGNGGEEAIDPWWIPEEEKREYAKGVFEIWAEVKGRGRGAHCAVEVIFTSPSHRRLGIGSLILSWGTQKADELGLDCYVEGSQTGVPLYTKHGFKKIRDVEVKPYKEEHLKSEEWKKFDEELVEVLTVMRRPCRRV</sequence>
<reference evidence="2 3" key="1">
    <citation type="submission" date="2017-12" db="EMBL/GenBank/DDBJ databases">
        <title>Comparative genomics of Botrytis spp.</title>
        <authorList>
            <person name="Valero-Jimenez C.A."/>
            <person name="Tapia P."/>
            <person name="Veloso J."/>
            <person name="Silva-Moreno E."/>
            <person name="Staats M."/>
            <person name="Valdes J.H."/>
            <person name="Van Kan J.A.L."/>
        </authorList>
    </citation>
    <scope>NUCLEOTIDE SEQUENCE [LARGE SCALE GENOMIC DNA]</scope>
    <source>
        <strain evidence="2 3">MUCL11595</strain>
    </source>
</reference>
<protein>
    <recommendedName>
        <fullName evidence="1">N-acetyltransferase domain-containing protein</fullName>
    </recommendedName>
</protein>